<reference evidence="1 2" key="1">
    <citation type="submission" date="2018-06" db="EMBL/GenBank/DDBJ databases">
        <authorList>
            <consortium name="Pathogen Informatics"/>
            <person name="Doyle S."/>
        </authorList>
    </citation>
    <scope>NUCLEOTIDE SEQUENCE [LARGE SCALE GENOMIC DNA]</scope>
    <source>
        <strain evidence="1 2">NCTC8540</strain>
    </source>
</reference>
<dbReference type="EMBL" id="UGHJ01000001">
    <property type="protein sequence ID" value="STO69363.1"/>
    <property type="molecule type" value="Genomic_DNA"/>
</dbReference>
<evidence type="ECO:0000313" key="2">
    <source>
        <dbReference type="Proteomes" id="UP000254496"/>
    </source>
</evidence>
<evidence type="ECO:0008006" key="3">
    <source>
        <dbReference type="Google" id="ProtNLM"/>
    </source>
</evidence>
<dbReference type="RefSeq" id="WP_181875124.1">
    <property type="nucleotide sequence ID" value="NZ_UGHE01000002.1"/>
</dbReference>
<proteinExistence type="predicted"/>
<sequence>MANPNAPFIREIIDRSAHIGGKAIKSVYKDDVRKAVLQALSRQSEGLKQPDDRKKTY</sequence>
<dbReference type="Proteomes" id="UP000254496">
    <property type="component" value="Unassembled WGS sequence"/>
</dbReference>
<protein>
    <recommendedName>
        <fullName evidence="3">Histone H1</fullName>
    </recommendedName>
</protein>
<comment type="caution">
    <text evidence="1">The sequence shown here is derived from an EMBL/GenBank/DDBJ whole genome shotgun (WGS) entry which is preliminary data.</text>
</comment>
<organism evidence="1 2">
    <name type="scientific">Canicola haemoglobinophilus</name>
    <dbReference type="NCBI Taxonomy" id="733"/>
    <lineage>
        <taxon>Bacteria</taxon>
        <taxon>Pseudomonadati</taxon>
        <taxon>Pseudomonadota</taxon>
        <taxon>Gammaproteobacteria</taxon>
        <taxon>Pasteurellales</taxon>
        <taxon>Pasteurellaceae</taxon>
        <taxon>Canicola</taxon>
    </lineage>
</organism>
<dbReference type="AlphaFoldDB" id="A0AB38HAT1"/>
<gene>
    <name evidence="1" type="ORF">NCTC8540_01895</name>
</gene>
<accession>A0AB38HAT1</accession>
<evidence type="ECO:0000313" key="1">
    <source>
        <dbReference type="EMBL" id="STO69363.1"/>
    </source>
</evidence>
<name>A0AB38HAT1_9PAST</name>